<name>A0AC34GTU7_9BILA</name>
<dbReference type="WBParaSite" id="ES5_v2.g8083.t1">
    <property type="protein sequence ID" value="ES5_v2.g8083.t1"/>
    <property type="gene ID" value="ES5_v2.g8083"/>
</dbReference>
<evidence type="ECO:0000313" key="1">
    <source>
        <dbReference type="Proteomes" id="UP000887579"/>
    </source>
</evidence>
<accession>A0AC34GTU7</accession>
<organism evidence="1 2">
    <name type="scientific">Panagrolaimus sp. ES5</name>
    <dbReference type="NCBI Taxonomy" id="591445"/>
    <lineage>
        <taxon>Eukaryota</taxon>
        <taxon>Metazoa</taxon>
        <taxon>Ecdysozoa</taxon>
        <taxon>Nematoda</taxon>
        <taxon>Chromadorea</taxon>
        <taxon>Rhabditida</taxon>
        <taxon>Tylenchina</taxon>
        <taxon>Panagrolaimomorpha</taxon>
        <taxon>Panagrolaimoidea</taxon>
        <taxon>Panagrolaimidae</taxon>
        <taxon>Panagrolaimus</taxon>
    </lineage>
</organism>
<sequence>MPSVSSELPAAVINKKPISPIVAPTANKNIWPTSEVTIPPSTSTSSSSVEEIPAKPSIPLPTDPITRWPSSEKEAFVEQARRVPIIRTIGQDTKLECGVKSAGLESEIKWDKIGSNMPFKFRIENGDLIIEDLRKEDEGLYQCSIYANNKVGQENAVHFTDLKVADYVPVFYGSSFIDLPPLSDEQWKNLDLELSIKPATKDGVVLHTTKGVTESSGEYFHTVFLRKGKIVYLSKLGAKTEELESKTPVRVGKWSKIRILNNEKEKALIVNTDEPVVKVIARTSEVFVSSYPSSKVHLGGEPASSSKFVGTISRIIINQHPIEIMPKLLVEMSSQGESGVIVRAKPAEESNECSKNPCQNNGICIAANVHEGFKCECTDFYFGASCQYKDRFCSNKESCIVGSCLEYPNGDFKCVCPLNREGKRCEKEISAKEKYESVYRFNGNTSFLAIPPPRNIKNFSFGLNIKLKDSAKDQVIAYLGSNYNQKTAEFMTLAIKNGKFVNIYQNGGGKSIVESFATLENGKTYRVELTRNGHVAEMTINGAKTTSKVKTVAFPSGTSLFIGGFPPGMQPRKQATNFGFFEGCVGEIDVEGKRIEIDEMENVFSGDLGQCNPESRGNMVGLDDRPTESPERVQALSGTILTITTTEDPPQLVGIHEPEENKFIVHETKDQGTGGGWSSEEDSPLTLGTEKPYDKLEERVMVPLVTVAMPTVSTTSPTTPSSTTSTTTTTTTAPTTAPETTTSVPITTTTTTEMLTEEPVEDVAVALPIDEEIQPSQIPEVPKALCEENTCGPHGECEVVNATHVVCQCKDYYDGPNCENFKPIEHAAMFSGNAYIVFSADDFPHLTSEREETISFRLKTTAKYGVIFWQGQHPDSNLAGEDYISIGLNDGYLVYSYELGGGAAQIISANQVNDGHEHIINVERRGRNGTLTVDNEATIFGTSSGILAMLNVEGNIYIGGVPDLELMTAGLHSHNLVGCVADVLLNHQKMDLMANAIDGVNVKPCDSWRKNKKKWMKSRKYRKLVIG</sequence>
<dbReference type="Proteomes" id="UP000887579">
    <property type="component" value="Unplaced"/>
</dbReference>
<proteinExistence type="predicted"/>
<reference evidence="2" key="1">
    <citation type="submission" date="2022-11" db="UniProtKB">
        <authorList>
            <consortium name="WormBaseParasite"/>
        </authorList>
    </citation>
    <scope>IDENTIFICATION</scope>
</reference>
<evidence type="ECO:0000313" key="2">
    <source>
        <dbReference type="WBParaSite" id="ES5_v2.g8083.t1"/>
    </source>
</evidence>
<protein>
    <submittedName>
        <fullName evidence="2">Basement membrane-specific heparan sulfate proteoglycan core protein</fullName>
    </submittedName>
</protein>